<sequence length="117" mass="13062">MTLEERIASRLRQYRQASGLTQTELANRVGAHTQQIYRYESGGSRIPAAHLVQISQSLGRPLEDFYQEGQPMSHDDEDVMRDLRVVASLVRGLPAERRQAVIDLLRAMATPQATGSA</sequence>
<keyword evidence="4" id="KW-1185">Reference proteome</keyword>
<dbReference type="GO" id="GO:0003700">
    <property type="term" value="F:DNA-binding transcription factor activity"/>
    <property type="evidence" value="ECO:0007669"/>
    <property type="project" value="TreeGrafter"/>
</dbReference>
<dbReference type="GO" id="GO:0003677">
    <property type="term" value="F:DNA binding"/>
    <property type="evidence" value="ECO:0007669"/>
    <property type="project" value="UniProtKB-KW"/>
</dbReference>
<feature type="domain" description="HTH cro/C1-type" evidence="2">
    <location>
        <begin position="11"/>
        <end position="65"/>
    </location>
</feature>
<evidence type="ECO:0000259" key="2">
    <source>
        <dbReference type="PROSITE" id="PS50943"/>
    </source>
</evidence>
<name>A0A8J2ZGI2_9RHOB</name>
<dbReference type="AlphaFoldDB" id="A0A8J2ZGI2"/>
<dbReference type="Gene3D" id="1.10.260.40">
    <property type="entry name" value="lambda repressor-like DNA-binding domains"/>
    <property type="match status" value="1"/>
</dbReference>
<dbReference type="InterPro" id="IPR010982">
    <property type="entry name" value="Lambda_DNA-bd_dom_sf"/>
</dbReference>
<dbReference type="Proteomes" id="UP000617145">
    <property type="component" value="Unassembled WGS sequence"/>
</dbReference>
<reference evidence="3" key="2">
    <citation type="submission" date="2020-09" db="EMBL/GenBank/DDBJ databases">
        <authorList>
            <person name="Sun Q."/>
            <person name="Zhou Y."/>
        </authorList>
    </citation>
    <scope>NUCLEOTIDE SEQUENCE</scope>
    <source>
        <strain evidence="3">CGMCC 1.15762</strain>
    </source>
</reference>
<dbReference type="InterPro" id="IPR050807">
    <property type="entry name" value="TransReg_Diox_bact_type"/>
</dbReference>
<keyword evidence="1" id="KW-0238">DNA-binding</keyword>
<gene>
    <name evidence="3" type="ORF">GCM10011415_01950</name>
</gene>
<dbReference type="PANTHER" id="PTHR46797">
    <property type="entry name" value="HTH-TYPE TRANSCRIPTIONAL REGULATOR"/>
    <property type="match status" value="1"/>
</dbReference>
<dbReference type="EMBL" id="BMJV01000001">
    <property type="protein sequence ID" value="GGG59662.1"/>
    <property type="molecule type" value="Genomic_DNA"/>
</dbReference>
<protein>
    <recommendedName>
        <fullName evidence="2">HTH cro/C1-type domain-containing protein</fullName>
    </recommendedName>
</protein>
<dbReference type="CDD" id="cd00093">
    <property type="entry name" value="HTH_XRE"/>
    <property type="match status" value="1"/>
</dbReference>
<dbReference type="PANTHER" id="PTHR46797:SF1">
    <property type="entry name" value="METHYLPHOSPHONATE SYNTHASE"/>
    <property type="match status" value="1"/>
</dbReference>
<reference evidence="3" key="1">
    <citation type="journal article" date="2014" name="Int. J. Syst. Evol. Microbiol.">
        <title>Complete genome sequence of Corynebacterium casei LMG S-19264T (=DSM 44701T), isolated from a smear-ripened cheese.</title>
        <authorList>
            <consortium name="US DOE Joint Genome Institute (JGI-PGF)"/>
            <person name="Walter F."/>
            <person name="Albersmeier A."/>
            <person name="Kalinowski J."/>
            <person name="Ruckert C."/>
        </authorList>
    </citation>
    <scope>NUCLEOTIDE SEQUENCE</scope>
    <source>
        <strain evidence="3">CGMCC 1.15762</strain>
    </source>
</reference>
<evidence type="ECO:0000256" key="1">
    <source>
        <dbReference type="ARBA" id="ARBA00023125"/>
    </source>
</evidence>
<dbReference type="InterPro" id="IPR001387">
    <property type="entry name" value="Cro/C1-type_HTH"/>
</dbReference>
<organism evidence="3 4">
    <name type="scientific">Salipiger pallidus</name>
    <dbReference type="NCBI Taxonomy" id="1775170"/>
    <lineage>
        <taxon>Bacteria</taxon>
        <taxon>Pseudomonadati</taxon>
        <taxon>Pseudomonadota</taxon>
        <taxon>Alphaproteobacteria</taxon>
        <taxon>Rhodobacterales</taxon>
        <taxon>Roseobacteraceae</taxon>
        <taxon>Salipiger</taxon>
    </lineage>
</organism>
<proteinExistence type="predicted"/>
<dbReference type="RefSeq" id="WP_229672862.1">
    <property type="nucleotide sequence ID" value="NZ_BMJV01000001.1"/>
</dbReference>
<dbReference type="SUPFAM" id="SSF47413">
    <property type="entry name" value="lambda repressor-like DNA-binding domains"/>
    <property type="match status" value="1"/>
</dbReference>
<accession>A0A8J2ZGI2</accession>
<evidence type="ECO:0000313" key="4">
    <source>
        <dbReference type="Proteomes" id="UP000617145"/>
    </source>
</evidence>
<dbReference type="Pfam" id="PF01381">
    <property type="entry name" value="HTH_3"/>
    <property type="match status" value="1"/>
</dbReference>
<dbReference type="PROSITE" id="PS50943">
    <property type="entry name" value="HTH_CROC1"/>
    <property type="match status" value="1"/>
</dbReference>
<dbReference type="GO" id="GO:0005829">
    <property type="term" value="C:cytosol"/>
    <property type="evidence" value="ECO:0007669"/>
    <property type="project" value="TreeGrafter"/>
</dbReference>
<evidence type="ECO:0000313" key="3">
    <source>
        <dbReference type="EMBL" id="GGG59662.1"/>
    </source>
</evidence>
<dbReference type="SMART" id="SM00530">
    <property type="entry name" value="HTH_XRE"/>
    <property type="match status" value="1"/>
</dbReference>
<comment type="caution">
    <text evidence="3">The sequence shown here is derived from an EMBL/GenBank/DDBJ whole genome shotgun (WGS) entry which is preliminary data.</text>
</comment>